<evidence type="ECO:0000313" key="2">
    <source>
        <dbReference type="Proteomes" id="UP001320148"/>
    </source>
</evidence>
<sequence>MFDPSPQIKFPTNGMLRSKQEYIERCLLIADTLLAHYGSADGIASQEAEINCYPNLAYLKEPKGISVVGANGKARRKRAVACVLEGKLFSEHAVAGEATRLGLGTKFLLNIGRDLSLGKIAELMTNETGKRVTPEEVEEAAGSRPEFLLPLSLGERHMLQFSWDIHKLAEENGADPKEVLKKQKMLIVLNQKSAGTITQGFIDSNFYGFSPENVLFMVQDSFHGITIKGGCAVYDRTTPKRLHNHGQIALQQTMDHQIFRVSPSGGKEFLSAEDYAEILASMDDKVTYSIEDLSFLSQSIDLDALGFALEEGEKGARMVMEIVANDPKNPQKGGMAAYDQVLGRNVMIEGFQLKDIDNKDIVFLNKNFNHYPNPIDSWTEVAQIGLNMPVTMKKGHLYFQPVQGDINFLVKTSFFSREHRRVIKALKSGVNLPLAVRKMGGQDLQTEWERYASKIIQ</sequence>
<dbReference type="EMBL" id="AP024488">
    <property type="protein sequence ID" value="BCS95585.1"/>
    <property type="molecule type" value="Genomic_DNA"/>
</dbReference>
<gene>
    <name evidence="1" type="ORF">DSLASN_12170</name>
</gene>
<dbReference type="Proteomes" id="UP001320148">
    <property type="component" value="Chromosome"/>
</dbReference>
<organism evidence="1 2">
    <name type="scientific">Desulfoluna limicola</name>
    <dbReference type="NCBI Taxonomy" id="2810562"/>
    <lineage>
        <taxon>Bacteria</taxon>
        <taxon>Pseudomonadati</taxon>
        <taxon>Thermodesulfobacteriota</taxon>
        <taxon>Desulfobacteria</taxon>
        <taxon>Desulfobacterales</taxon>
        <taxon>Desulfolunaceae</taxon>
        <taxon>Desulfoluna</taxon>
    </lineage>
</organism>
<protein>
    <submittedName>
        <fullName evidence="1">Uncharacterized protein</fullName>
    </submittedName>
</protein>
<proteinExistence type="predicted"/>
<name>A0ABN6F2X2_9BACT</name>
<keyword evidence="2" id="KW-1185">Reference proteome</keyword>
<evidence type="ECO:0000313" key="1">
    <source>
        <dbReference type="EMBL" id="BCS95585.1"/>
    </source>
</evidence>
<dbReference type="RefSeq" id="WP_236891825.1">
    <property type="nucleotide sequence ID" value="NZ_AP024488.1"/>
</dbReference>
<reference evidence="1 2" key="1">
    <citation type="submission" date="2021-02" db="EMBL/GenBank/DDBJ databases">
        <title>Complete genome of Desulfoluna sp. strain ASN36.</title>
        <authorList>
            <person name="Takahashi A."/>
            <person name="Kojima H."/>
            <person name="Fukui M."/>
        </authorList>
    </citation>
    <scope>NUCLEOTIDE SEQUENCE [LARGE SCALE GENOMIC DNA]</scope>
    <source>
        <strain evidence="1 2">ASN36</strain>
    </source>
</reference>
<accession>A0ABN6F2X2</accession>